<gene>
    <name evidence="1" type="ORF">P872_19065</name>
</gene>
<reference evidence="1 2" key="1">
    <citation type="journal article" date="2013" name="Genome Announc.">
        <title>Draft Genome Sequence of the Psychrophilic and Alkaliphilic Rhodonellum psychrophilum Strain GCM71T.</title>
        <authorList>
            <person name="Hauptmann A.L."/>
            <person name="Glaring M.A."/>
            <person name="Hallin P.F."/>
            <person name="Prieme A."/>
            <person name="Stougaard P."/>
        </authorList>
    </citation>
    <scope>NUCLEOTIDE SEQUENCE [LARGE SCALE GENOMIC DNA]</scope>
    <source>
        <strain evidence="1 2">GCM71</strain>
    </source>
</reference>
<dbReference type="Proteomes" id="UP000016843">
    <property type="component" value="Unassembled WGS sequence"/>
</dbReference>
<dbReference type="EMBL" id="AWXR01000030">
    <property type="protein sequence ID" value="ERM82286.1"/>
    <property type="molecule type" value="Genomic_DNA"/>
</dbReference>
<organism evidence="1 2">
    <name type="scientific">Rhodonellum psychrophilum GCM71 = DSM 17998</name>
    <dbReference type="NCBI Taxonomy" id="1123057"/>
    <lineage>
        <taxon>Bacteria</taxon>
        <taxon>Pseudomonadati</taxon>
        <taxon>Bacteroidota</taxon>
        <taxon>Cytophagia</taxon>
        <taxon>Cytophagales</taxon>
        <taxon>Cytophagaceae</taxon>
        <taxon>Rhodonellum</taxon>
    </lineage>
</organism>
<sequence length="35" mass="3822">MFACFLDSEDLSRAAGTLTIQKNSAFPQMNCGIKI</sequence>
<dbReference type="AlphaFoldDB" id="U5C041"/>
<comment type="caution">
    <text evidence="1">The sequence shown here is derived from an EMBL/GenBank/DDBJ whole genome shotgun (WGS) entry which is preliminary data.</text>
</comment>
<evidence type="ECO:0000313" key="1">
    <source>
        <dbReference type="EMBL" id="ERM82286.1"/>
    </source>
</evidence>
<accession>U5C041</accession>
<keyword evidence="2" id="KW-1185">Reference proteome</keyword>
<name>U5C041_9BACT</name>
<protein>
    <submittedName>
        <fullName evidence="1">Uncharacterized protein</fullName>
    </submittedName>
</protein>
<evidence type="ECO:0000313" key="2">
    <source>
        <dbReference type="Proteomes" id="UP000016843"/>
    </source>
</evidence>
<proteinExistence type="predicted"/>